<protein>
    <recommendedName>
        <fullName evidence="8">Cytosine-specific methyltransferase</fullName>
        <ecNumber evidence="8">2.1.1.37</ecNumber>
    </recommendedName>
</protein>
<keyword evidence="4" id="KW-0680">Restriction system</keyword>
<organism evidence="9">
    <name type="scientific">Salmonella enterica I</name>
    <dbReference type="NCBI Taxonomy" id="59201"/>
    <lineage>
        <taxon>Bacteria</taxon>
        <taxon>Pseudomonadati</taxon>
        <taxon>Pseudomonadota</taxon>
        <taxon>Gammaproteobacteria</taxon>
        <taxon>Enterobacterales</taxon>
        <taxon>Enterobacteriaceae</taxon>
        <taxon>Salmonella</taxon>
    </lineage>
</organism>
<evidence type="ECO:0000256" key="1">
    <source>
        <dbReference type="ARBA" id="ARBA00022603"/>
    </source>
</evidence>
<dbReference type="SUPFAM" id="SSF53335">
    <property type="entry name" value="S-adenosyl-L-methionine-dependent methyltransferases"/>
    <property type="match status" value="1"/>
</dbReference>
<evidence type="ECO:0000256" key="5">
    <source>
        <dbReference type="ARBA" id="ARBA00047422"/>
    </source>
</evidence>
<dbReference type="AlphaFoldDB" id="A0A3R1AG01"/>
<dbReference type="InterPro" id="IPR001525">
    <property type="entry name" value="C5_MeTfrase"/>
</dbReference>
<keyword evidence="1 6" id="KW-0489">Methyltransferase</keyword>
<dbReference type="Gene3D" id="3.40.50.150">
    <property type="entry name" value="Vaccinia Virus protein VP39"/>
    <property type="match status" value="1"/>
</dbReference>
<evidence type="ECO:0000256" key="7">
    <source>
        <dbReference type="RuleBase" id="RU000416"/>
    </source>
</evidence>
<dbReference type="EMBL" id="RVVJ01000019">
    <property type="protein sequence ID" value="MML54834.1"/>
    <property type="molecule type" value="Genomic_DNA"/>
</dbReference>
<dbReference type="PROSITE" id="PS51679">
    <property type="entry name" value="SAM_MT_C5"/>
    <property type="match status" value="1"/>
</dbReference>
<comment type="catalytic activity">
    <reaction evidence="5 8">
        <text>a 2'-deoxycytidine in DNA + S-adenosyl-L-methionine = a 5-methyl-2'-deoxycytidine in DNA + S-adenosyl-L-homocysteine + H(+)</text>
        <dbReference type="Rhea" id="RHEA:13681"/>
        <dbReference type="Rhea" id="RHEA-COMP:11369"/>
        <dbReference type="Rhea" id="RHEA-COMP:11370"/>
        <dbReference type="ChEBI" id="CHEBI:15378"/>
        <dbReference type="ChEBI" id="CHEBI:57856"/>
        <dbReference type="ChEBI" id="CHEBI:59789"/>
        <dbReference type="ChEBI" id="CHEBI:85452"/>
        <dbReference type="ChEBI" id="CHEBI:85454"/>
        <dbReference type="EC" id="2.1.1.37"/>
    </reaction>
</comment>
<keyword evidence="3 6" id="KW-0949">S-adenosyl-L-methionine</keyword>
<dbReference type="PRINTS" id="PR00105">
    <property type="entry name" value="C5METTRFRASE"/>
</dbReference>
<dbReference type="EC" id="2.1.1.37" evidence="8"/>
<evidence type="ECO:0000256" key="8">
    <source>
        <dbReference type="RuleBase" id="RU000417"/>
    </source>
</evidence>
<dbReference type="Pfam" id="PF00145">
    <property type="entry name" value="DNA_methylase"/>
    <property type="match status" value="1"/>
</dbReference>
<keyword evidence="2 6" id="KW-0808">Transferase</keyword>
<evidence type="ECO:0000256" key="6">
    <source>
        <dbReference type="PROSITE-ProRule" id="PRU01016"/>
    </source>
</evidence>
<evidence type="ECO:0000256" key="2">
    <source>
        <dbReference type="ARBA" id="ARBA00022679"/>
    </source>
</evidence>
<dbReference type="InterPro" id="IPR050750">
    <property type="entry name" value="C5-MTase"/>
</dbReference>
<dbReference type="Proteomes" id="UP000885348">
    <property type="component" value="Unassembled WGS sequence"/>
</dbReference>
<dbReference type="PANTHER" id="PTHR46098:SF1">
    <property type="entry name" value="TRNA (CYTOSINE(38)-C(5))-METHYLTRANSFERASE"/>
    <property type="match status" value="1"/>
</dbReference>
<name>A0A3R1AG01_SALET</name>
<accession>A0A3R1AG01</accession>
<comment type="similarity">
    <text evidence="6 7">Belongs to the class I-like SAM-binding methyltransferase superfamily. C5-methyltransferase family.</text>
</comment>
<dbReference type="Gene3D" id="3.90.120.10">
    <property type="entry name" value="DNA Methylase, subunit A, domain 2"/>
    <property type="match status" value="1"/>
</dbReference>
<dbReference type="GO" id="GO:0009307">
    <property type="term" value="P:DNA restriction-modification system"/>
    <property type="evidence" value="ECO:0007669"/>
    <property type="project" value="UniProtKB-KW"/>
</dbReference>
<proteinExistence type="inferred from homology"/>
<reference evidence="9" key="1">
    <citation type="submission" date="2018-09" db="EMBL/GenBank/DDBJ databases">
        <authorList>
            <person name="Ashton P.M."/>
            <person name="Dallman T."/>
            <person name="Nair S."/>
            <person name="De Pinna E."/>
            <person name="Peters T."/>
            <person name="Grant K."/>
        </authorList>
    </citation>
    <scope>NUCLEOTIDE SEQUENCE [LARGE SCALE GENOMIC DNA]</scope>
    <source>
        <strain evidence="9">598938</strain>
    </source>
</reference>
<evidence type="ECO:0000313" key="9">
    <source>
        <dbReference type="EMBL" id="MML54834.1"/>
    </source>
</evidence>
<dbReference type="PANTHER" id="PTHR46098">
    <property type="entry name" value="TRNA (CYTOSINE(38)-C(5))-METHYLTRANSFERASE"/>
    <property type="match status" value="1"/>
</dbReference>
<dbReference type="GO" id="GO:0032259">
    <property type="term" value="P:methylation"/>
    <property type="evidence" value="ECO:0007669"/>
    <property type="project" value="UniProtKB-KW"/>
</dbReference>
<feature type="active site" evidence="6">
    <location>
        <position position="93"/>
    </location>
</feature>
<evidence type="ECO:0000256" key="3">
    <source>
        <dbReference type="ARBA" id="ARBA00022691"/>
    </source>
</evidence>
<dbReference type="PROSITE" id="PS00094">
    <property type="entry name" value="C5_MTASE_1"/>
    <property type="match status" value="1"/>
</dbReference>
<dbReference type="InterPro" id="IPR029063">
    <property type="entry name" value="SAM-dependent_MTases_sf"/>
</dbReference>
<dbReference type="NCBIfam" id="TIGR00675">
    <property type="entry name" value="dcm"/>
    <property type="match status" value="1"/>
</dbReference>
<gene>
    <name evidence="9" type="ORF">D7N80_16270</name>
</gene>
<dbReference type="InterPro" id="IPR018117">
    <property type="entry name" value="C5_DNA_meth_AS"/>
</dbReference>
<evidence type="ECO:0000256" key="4">
    <source>
        <dbReference type="ARBA" id="ARBA00022747"/>
    </source>
</evidence>
<comment type="caution">
    <text evidence="9">The sequence shown here is derived from an EMBL/GenBank/DDBJ whole genome shotgun (WGS) entry which is preliminary data.</text>
</comment>
<sequence>MKKEAVTSKNGSGSEEMREAEFGFYEFFAGGGMARAGLGKKWRCLFANDMDPIKTASYIENWGAEHFDGRDVREIKPDDLTGSADLVWASFPCQDLSLAGNGLGIGEIDASEDETTRSGAIWPFLDLVDKLEEGNRKPPILILENVLGLLTLDQGRHFAAICRQLSKMGYRYGAMIIDAKLFLPQSRPRVFIVAISRQFSVPASLLSKEPLTQWHSSSLLRACEALPAETLGDWIWWTPGDAPGSRTKELTDLIDCEDQNTLWHSADETQRLIDMMAPAHLTRLAKARESGETTIGSLYLRMRREKGVNRQRAEITFSPVIGCLRTPKGGASRARIIVADKGEVKTRLLSVKEAAALMGLPEDFILPTAYQSAFKIIGDGLAVPSVRFLAERILEPLAASVRNDSHQTENR</sequence>
<dbReference type="GO" id="GO:0003886">
    <property type="term" value="F:DNA (cytosine-5-)-methyltransferase activity"/>
    <property type="evidence" value="ECO:0007669"/>
    <property type="project" value="UniProtKB-EC"/>
</dbReference>